<proteinExistence type="predicted"/>
<protein>
    <submittedName>
        <fullName evidence="1">Putative secreted protein</fullName>
    </submittedName>
</protein>
<dbReference type="EMBL" id="GIIL01008075">
    <property type="protein sequence ID" value="NOV51801.1"/>
    <property type="molecule type" value="Transcribed_RNA"/>
</dbReference>
<sequence>MPRPKFHRPNYIAPIYRLTFIVVFLFTSFADKISLSISEPDTVTSLSTPTKSGNIKLMSTSGSVDGSPQSIIIGTFS</sequence>
<dbReference type="AlphaFoldDB" id="A0A6M2E336"/>
<name>A0A6M2E336_XENCH</name>
<evidence type="ECO:0000313" key="1">
    <source>
        <dbReference type="EMBL" id="NOV51801.1"/>
    </source>
</evidence>
<reference evidence="1" key="1">
    <citation type="submission" date="2020-03" db="EMBL/GenBank/DDBJ databases">
        <title>Transcriptomic Profiling of the Digestive Tract of the Rat Flea, Xenopsylla cheopis, Following Blood Feeding and Infection with Yersinia pestis.</title>
        <authorList>
            <person name="Bland D.M."/>
            <person name="Martens C.A."/>
            <person name="Virtaneva K."/>
            <person name="Kanakabandi K."/>
            <person name="Long D."/>
            <person name="Rosenke R."/>
            <person name="Saturday G.A."/>
            <person name="Hoyt F.H."/>
            <person name="Bruno D.P."/>
            <person name="Ribeiro J.M.C."/>
            <person name="Hinnebusch J."/>
        </authorList>
    </citation>
    <scope>NUCLEOTIDE SEQUENCE</scope>
</reference>
<accession>A0A6M2E336</accession>
<organism evidence="1">
    <name type="scientific">Xenopsylla cheopis</name>
    <name type="common">Oriental rat flea</name>
    <name type="synonym">Pulex cheopis</name>
    <dbReference type="NCBI Taxonomy" id="163159"/>
    <lineage>
        <taxon>Eukaryota</taxon>
        <taxon>Metazoa</taxon>
        <taxon>Ecdysozoa</taxon>
        <taxon>Arthropoda</taxon>
        <taxon>Hexapoda</taxon>
        <taxon>Insecta</taxon>
        <taxon>Pterygota</taxon>
        <taxon>Neoptera</taxon>
        <taxon>Endopterygota</taxon>
        <taxon>Siphonaptera</taxon>
        <taxon>Pulicidae</taxon>
        <taxon>Xenopsyllinae</taxon>
        <taxon>Xenopsylla</taxon>
    </lineage>
</organism>